<evidence type="ECO:0000256" key="1">
    <source>
        <dbReference type="ARBA" id="ARBA00004651"/>
    </source>
</evidence>
<accession>A0ABY4PDY9</accession>
<dbReference type="Pfam" id="PF07690">
    <property type="entry name" value="MFS_1"/>
    <property type="match status" value="1"/>
</dbReference>
<dbReference type="Proteomes" id="UP000831947">
    <property type="component" value="Chromosome"/>
</dbReference>
<feature type="transmembrane region" description="Helical" evidence="2">
    <location>
        <begin position="139"/>
        <end position="163"/>
    </location>
</feature>
<evidence type="ECO:0000313" key="3">
    <source>
        <dbReference type="EMBL" id="UQS83960.1"/>
    </source>
</evidence>
<dbReference type="SUPFAM" id="SSF103473">
    <property type="entry name" value="MFS general substrate transporter"/>
    <property type="match status" value="1"/>
</dbReference>
<feature type="transmembrane region" description="Helical" evidence="2">
    <location>
        <begin position="48"/>
        <end position="70"/>
    </location>
</feature>
<keyword evidence="2" id="KW-0812">Transmembrane</keyword>
<keyword evidence="4" id="KW-1185">Reference proteome</keyword>
<comment type="subcellular location">
    <subcellularLocation>
        <location evidence="1">Cell membrane</location>
        <topology evidence="1">Multi-pass membrane protein</topology>
    </subcellularLocation>
</comment>
<organism evidence="3 4">
    <name type="scientific">Bombilactobacillus thymidiniphilus</name>
    <dbReference type="NCBI Taxonomy" id="2923363"/>
    <lineage>
        <taxon>Bacteria</taxon>
        <taxon>Bacillati</taxon>
        <taxon>Bacillota</taxon>
        <taxon>Bacilli</taxon>
        <taxon>Lactobacillales</taxon>
        <taxon>Lactobacillaceae</taxon>
        <taxon>Bombilactobacillus</taxon>
    </lineage>
</organism>
<dbReference type="InterPro" id="IPR036259">
    <property type="entry name" value="MFS_trans_sf"/>
</dbReference>
<dbReference type="InterPro" id="IPR011701">
    <property type="entry name" value="MFS"/>
</dbReference>
<protein>
    <submittedName>
        <fullName evidence="3">MFS transporter</fullName>
    </submittedName>
</protein>
<proteinExistence type="predicted"/>
<sequence>MSKIIKELFNTLKIRKISVLVITISLFQSTISVLVNFLQLFLSEKHFSPFQISIVLTVALAFSAFTSLSIGKVSGVFGAQKAIKTSLVLVLGAFLILKTNIYIILFSAVILLQCGFEFVDTSLNVVIQDLSNDKIRTSLISSVNTLTACLMFFETALITALFSLFKVEYIFIFTGILATSLTLILYFIFL</sequence>
<dbReference type="EMBL" id="CP093365">
    <property type="protein sequence ID" value="UQS83960.1"/>
    <property type="molecule type" value="Genomic_DNA"/>
</dbReference>
<evidence type="ECO:0000256" key="2">
    <source>
        <dbReference type="SAM" id="Phobius"/>
    </source>
</evidence>
<gene>
    <name evidence="3" type="ORF">MOO47_01875</name>
</gene>
<feature type="transmembrane region" description="Helical" evidence="2">
    <location>
        <begin position="169"/>
        <end position="189"/>
    </location>
</feature>
<dbReference type="Gene3D" id="1.20.1250.20">
    <property type="entry name" value="MFS general substrate transporter like domains"/>
    <property type="match status" value="1"/>
</dbReference>
<feature type="transmembrane region" description="Helical" evidence="2">
    <location>
        <begin position="20"/>
        <end position="42"/>
    </location>
</feature>
<reference evidence="3 4" key="1">
    <citation type="journal article" date="2022" name="Int. J. Syst. Evol. Microbiol.">
        <title>Apilactobacillus apisilvae sp. nov., Nicolia spurrieriana gen. nov. sp. nov., Bombilactobacillus folatiphilus sp. nov. and Bombilactobacillus thymidiniphilus sp. nov., four new lactic acid bacterial isolates from stingless bees Tetragonula carbonaria and Austroplebeia australis.</title>
        <authorList>
            <person name="Oliphant S.A."/>
            <person name="Watson-Haigh N.S."/>
            <person name="Sumby K.M."/>
            <person name="Gardner J."/>
            <person name="Groom S."/>
            <person name="Jiranek V."/>
        </authorList>
    </citation>
    <scope>NUCLEOTIDE SEQUENCE [LARGE SCALE GENOMIC DNA]</scope>
    <source>
        <strain evidence="3 4">SG4_A1</strain>
    </source>
</reference>
<keyword evidence="2" id="KW-0472">Membrane</keyword>
<name>A0ABY4PDY9_9LACO</name>
<evidence type="ECO:0000313" key="4">
    <source>
        <dbReference type="Proteomes" id="UP000831947"/>
    </source>
</evidence>
<keyword evidence="2" id="KW-1133">Transmembrane helix</keyword>